<protein>
    <submittedName>
        <fullName evidence="1">Uncharacterized protein</fullName>
    </submittedName>
</protein>
<name>A0AAJ3NKX6_9MYCO</name>
<dbReference type="Proteomes" id="UP000193387">
    <property type="component" value="Unassembled WGS sequence"/>
</dbReference>
<comment type="caution">
    <text evidence="1">The sequence shown here is derived from an EMBL/GenBank/DDBJ whole genome shotgun (WGS) entry which is preliminary data.</text>
</comment>
<sequence>MRAQLFDPRGEPVSVLRNREIGAYGDSVRVTAQLRAQLFQPVLPAGGDDHAVAAGHKLPGEFFTDA</sequence>
<proteinExistence type="predicted"/>
<gene>
    <name evidence="1" type="ORF">AWC23_24420</name>
</gene>
<accession>A0AAJ3NKX6</accession>
<evidence type="ECO:0000313" key="2">
    <source>
        <dbReference type="Proteomes" id="UP000193387"/>
    </source>
</evidence>
<evidence type="ECO:0000313" key="1">
    <source>
        <dbReference type="EMBL" id="ORW65103.1"/>
    </source>
</evidence>
<reference evidence="1 2" key="1">
    <citation type="submission" date="2016-01" db="EMBL/GenBank/DDBJ databases">
        <title>The new phylogeny of the genus Mycobacterium.</title>
        <authorList>
            <person name="Tarcisio F."/>
            <person name="Conor M."/>
            <person name="Antonella G."/>
            <person name="Elisabetta G."/>
            <person name="Giulia F.S."/>
            <person name="Sara T."/>
            <person name="Anna F."/>
            <person name="Clotilde B."/>
            <person name="Roberto B."/>
            <person name="Veronica D.S."/>
            <person name="Fabio R."/>
            <person name="Monica P."/>
            <person name="Olivier J."/>
            <person name="Enrico T."/>
            <person name="Nicola S."/>
        </authorList>
    </citation>
    <scope>NUCLEOTIDE SEQUENCE [LARGE SCALE GENOMIC DNA]</scope>
    <source>
        <strain evidence="1 2">DSM 44616</strain>
    </source>
</reference>
<dbReference type="EMBL" id="LQPR01000076">
    <property type="protein sequence ID" value="ORW65103.1"/>
    <property type="molecule type" value="Genomic_DNA"/>
</dbReference>
<organism evidence="1 2">
    <name type="scientific">Mycobacterium saskatchewanense</name>
    <dbReference type="NCBI Taxonomy" id="220927"/>
    <lineage>
        <taxon>Bacteria</taxon>
        <taxon>Bacillati</taxon>
        <taxon>Actinomycetota</taxon>
        <taxon>Actinomycetes</taxon>
        <taxon>Mycobacteriales</taxon>
        <taxon>Mycobacteriaceae</taxon>
        <taxon>Mycobacterium</taxon>
        <taxon>Mycobacterium simiae complex</taxon>
    </lineage>
</organism>
<dbReference type="AlphaFoldDB" id="A0AAJ3NKX6"/>
<keyword evidence="2" id="KW-1185">Reference proteome</keyword>